<dbReference type="GO" id="GO:0016787">
    <property type="term" value="F:hydrolase activity"/>
    <property type="evidence" value="ECO:0007669"/>
    <property type="project" value="UniProtKB-KW"/>
</dbReference>
<reference evidence="8" key="1">
    <citation type="journal article" date="2014" name="Nat. Genet.">
        <title>Genome and transcriptome of the porcine whipworm Trichuris suis.</title>
        <authorList>
            <person name="Jex A.R."/>
            <person name="Nejsum P."/>
            <person name="Schwarz E.M."/>
            <person name="Hu L."/>
            <person name="Young N.D."/>
            <person name="Hall R.S."/>
            <person name="Korhonen P.K."/>
            <person name="Liao S."/>
            <person name="Thamsborg S."/>
            <person name="Xia J."/>
            <person name="Xu P."/>
            <person name="Wang S."/>
            <person name="Scheerlinck J.P."/>
            <person name="Hofmann A."/>
            <person name="Sternberg P.W."/>
            <person name="Wang J."/>
            <person name="Gasser R.B."/>
        </authorList>
    </citation>
    <scope>NUCLEOTIDE SEQUENCE [LARGE SCALE GENOMIC DNA]</scope>
    <source>
        <strain evidence="8">DCEP-RM93F</strain>
    </source>
</reference>
<keyword evidence="6" id="KW-0695">RNA-directed DNA polymerase</keyword>
<keyword evidence="5" id="KW-0378">Hydrolase</keyword>
<gene>
    <name evidence="8" type="ORF">M514_25692</name>
</gene>
<name>A0A085MXZ4_9BILA</name>
<dbReference type="FunFam" id="3.10.20.370:FF:000001">
    <property type="entry name" value="Retrovirus-related Pol polyprotein from transposon 17.6-like protein"/>
    <property type="match status" value="1"/>
</dbReference>
<dbReference type="InterPro" id="IPR050951">
    <property type="entry name" value="Retrovirus_Pol_polyprotein"/>
</dbReference>
<dbReference type="SUPFAM" id="SSF56672">
    <property type="entry name" value="DNA/RNA polymerases"/>
    <property type="match status" value="1"/>
</dbReference>
<dbReference type="InterPro" id="IPR041373">
    <property type="entry name" value="RT_RNaseH"/>
</dbReference>
<keyword evidence="2" id="KW-0548">Nucleotidyltransferase</keyword>
<evidence type="ECO:0000256" key="4">
    <source>
        <dbReference type="ARBA" id="ARBA00022759"/>
    </source>
</evidence>
<feature type="domain" description="Reverse transcriptase RNase H-like" evidence="7">
    <location>
        <begin position="2"/>
        <end position="102"/>
    </location>
</feature>
<dbReference type="EMBL" id="KL367602">
    <property type="protein sequence ID" value="KFD62090.1"/>
    <property type="molecule type" value="Genomic_DNA"/>
</dbReference>
<dbReference type="AlphaFoldDB" id="A0A085MXZ4"/>
<accession>A0A085MXZ4</accession>
<dbReference type="PANTHER" id="PTHR37984:SF5">
    <property type="entry name" value="PROTEIN NYNRIN-LIKE"/>
    <property type="match status" value="1"/>
</dbReference>
<dbReference type="GO" id="GO:0003964">
    <property type="term" value="F:RNA-directed DNA polymerase activity"/>
    <property type="evidence" value="ECO:0007669"/>
    <property type="project" value="UniProtKB-KW"/>
</dbReference>
<dbReference type="GO" id="GO:0004519">
    <property type="term" value="F:endonuclease activity"/>
    <property type="evidence" value="ECO:0007669"/>
    <property type="project" value="UniProtKB-KW"/>
</dbReference>
<dbReference type="PANTHER" id="PTHR37984">
    <property type="entry name" value="PROTEIN CBG26694"/>
    <property type="match status" value="1"/>
</dbReference>
<dbReference type="InterPro" id="IPR043502">
    <property type="entry name" value="DNA/RNA_pol_sf"/>
</dbReference>
<protein>
    <recommendedName>
        <fullName evidence="7">Reverse transcriptase RNase H-like domain-containing protein</fullName>
    </recommendedName>
</protein>
<dbReference type="Proteomes" id="UP000030758">
    <property type="component" value="Unassembled WGS sequence"/>
</dbReference>
<evidence type="ECO:0000256" key="1">
    <source>
        <dbReference type="ARBA" id="ARBA00022679"/>
    </source>
</evidence>
<evidence type="ECO:0000256" key="5">
    <source>
        <dbReference type="ARBA" id="ARBA00022801"/>
    </source>
</evidence>
<evidence type="ECO:0000313" key="8">
    <source>
        <dbReference type="EMBL" id="KFD62090.1"/>
    </source>
</evidence>
<keyword evidence="4" id="KW-0255">Endonuclease</keyword>
<proteinExistence type="predicted"/>
<evidence type="ECO:0000256" key="3">
    <source>
        <dbReference type="ARBA" id="ARBA00022722"/>
    </source>
</evidence>
<keyword evidence="1" id="KW-0808">Transferase</keyword>
<keyword evidence="3" id="KW-0540">Nuclease</keyword>
<evidence type="ECO:0000256" key="6">
    <source>
        <dbReference type="ARBA" id="ARBA00022918"/>
    </source>
</evidence>
<dbReference type="Pfam" id="PF17917">
    <property type="entry name" value="RT_RNaseH"/>
    <property type="match status" value="1"/>
</dbReference>
<evidence type="ECO:0000259" key="7">
    <source>
        <dbReference type="Pfam" id="PF17917"/>
    </source>
</evidence>
<organism evidence="8">
    <name type="scientific">Trichuris suis</name>
    <name type="common">pig whipworm</name>
    <dbReference type="NCBI Taxonomy" id="68888"/>
    <lineage>
        <taxon>Eukaryota</taxon>
        <taxon>Metazoa</taxon>
        <taxon>Ecdysozoa</taxon>
        <taxon>Nematoda</taxon>
        <taxon>Enoplea</taxon>
        <taxon>Dorylaimia</taxon>
        <taxon>Trichinellida</taxon>
        <taxon>Trichuridae</taxon>
        <taxon>Trichuris</taxon>
    </lineage>
</organism>
<sequence length="121" mass="13511">MEIVVAVDASEKDLGAVIMHRFPNGFEKAIAHASRALTSAEKKYSQIEKEALRLVFAVKKFHRMMHGRKFTLVTDYQPLLSIFGCKKGIPVHSANRLQRWAIRATTGAATIGSRFTVAIVR</sequence>
<evidence type="ECO:0000256" key="2">
    <source>
        <dbReference type="ARBA" id="ARBA00022695"/>
    </source>
</evidence>
<dbReference type="CDD" id="cd09274">
    <property type="entry name" value="RNase_HI_RT_Ty3"/>
    <property type="match status" value="1"/>
</dbReference>